<proteinExistence type="predicted"/>
<dbReference type="InterPro" id="IPR016181">
    <property type="entry name" value="Acyl_CoA_acyltransferase"/>
</dbReference>
<feature type="domain" description="N-acetyltransferase" evidence="1">
    <location>
        <begin position="1"/>
        <end position="143"/>
    </location>
</feature>
<organism evidence="2 3">
    <name type="scientific">Halovivax ruber (strain DSM 18193 / JCM 13892 / XH-70)</name>
    <dbReference type="NCBI Taxonomy" id="797302"/>
    <lineage>
        <taxon>Archaea</taxon>
        <taxon>Methanobacteriati</taxon>
        <taxon>Methanobacteriota</taxon>
        <taxon>Stenosarchaea group</taxon>
        <taxon>Halobacteria</taxon>
        <taxon>Halobacteriales</taxon>
        <taxon>Natrialbaceae</taxon>
        <taxon>Halovivax</taxon>
    </lineage>
</organism>
<dbReference type="PANTHER" id="PTHR43233">
    <property type="entry name" value="FAMILY N-ACETYLTRANSFERASE, PUTATIVE (AFU_ORTHOLOGUE AFUA_6G03350)-RELATED"/>
    <property type="match status" value="1"/>
</dbReference>
<dbReference type="GeneID" id="14377932"/>
<keyword evidence="2" id="KW-0808">Transferase</keyword>
<gene>
    <name evidence="2" type="ordered locus">Halru_3171</name>
</gene>
<sequence length="143" mass="15442">MAATADVPDGYALRRDVPTPETFLTLREAAGMPPRSRDGAERGLPNSLFGVTVVHEPTNEPVGMGRVVGDGGTVYQICDMAVHPDHQGQGLGTVIMSAIDEWIAETAPPNAYVNLFADVDGFYERFGFEATRPASNGMFRRTE</sequence>
<dbReference type="RefSeq" id="WP_015302319.1">
    <property type="nucleotide sequence ID" value="NC_019964.1"/>
</dbReference>
<dbReference type="SUPFAM" id="SSF55729">
    <property type="entry name" value="Acyl-CoA N-acyltransferases (Nat)"/>
    <property type="match status" value="1"/>
</dbReference>
<dbReference type="GO" id="GO:0016747">
    <property type="term" value="F:acyltransferase activity, transferring groups other than amino-acyl groups"/>
    <property type="evidence" value="ECO:0007669"/>
    <property type="project" value="InterPro"/>
</dbReference>
<keyword evidence="3" id="KW-1185">Reference proteome</keyword>
<dbReference type="STRING" id="797302.Halru_3171"/>
<dbReference type="Pfam" id="PF13508">
    <property type="entry name" value="Acetyltransf_7"/>
    <property type="match status" value="1"/>
</dbReference>
<evidence type="ECO:0000313" key="3">
    <source>
        <dbReference type="Proteomes" id="UP000010846"/>
    </source>
</evidence>
<accession>L0IID5</accession>
<dbReference type="PROSITE" id="PS51186">
    <property type="entry name" value="GNAT"/>
    <property type="match status" value="1"/>
</dbReference>
<dbReference type="CDD" id="cd04301">
    <property type="entry name" value="NAT_SF"/>
    <property type="match status" value="1"/>
</dbReference>
<dbReference type="Gene3D" id="3.40.630.30">
    <property type="match status" value="1"/>
</dbReference>
<evidence type="ECO:0000259" key="1">
    <source>
        <dbReference type="PROSITE" id="PS51186"/>
    </source>
</evidence>
<dbReference type="PANTHER" id="PTHR43233:SF1">
    <property type="entry name" value="FAMILY N-ACETYLTRANSFERASE, PUTATIVE (AFU_ORTHOLOGUE AFUA_6G03350)-RELATED"/>
    <property type="match status" value="1"/>
</dbReference>
<dbReference type="Proteomes" id="UP000010846">
    <property type="component" value="Chromosome"/>
</dbReference>
<dbReference type="EMBL" id="CP003050">
    <property type="protein sequence ID" value="AGB17737.1"/>
    <property type="molecule type" value="Genomic_DNA"/>
</dbReference>
<dbReference type="eggNOG" id="arCOG00839">
    <property type="taxonomic scope" value="Archaea"/>
</dbReference>
<dbReference type="KEGG" id="hru:Halru_3171"/>
<name>L0IID5_HALRX</name>
<dbReference type="InterPro" id="IPR000182">
    <property type="entry name" value="GNAT_dom"/>
</dbReference>
<reference evidence="2" key="1">
    <citation type="submission" date="2011-09" db="EMBL/GenBank/DDBJ databases">
        <title>Complete sequence of Halovivax ruber XH-70.</title>
        <authorList>
            <consortium name="US DOE Joint Genome Institute"/>
            <person name="Lucas S."/>
            <person name="Han J."/>
            <person name="Lapidus A."/>
            <person name="Cheng J.-F."/>
            <person name="Goodwin L."/>
            <person name="Pitluck S."/>
            <person name="Peters L."/>
            <person name="Mikhailova N."/>
            <person name="Davenport K."/>
            <person name="Detter J.C."/>
            <person name="Han C."/>
            <person name="Tapia R."/>
            <person name="Land M."/>
            <person name="Hauser L."/>
            <person name="Kyrpides N."/>
            <person name="Ivanova N."/>
            <person name="Pagani I."/>
            <person name="Sproer C."/>
            <person name="Anderson I."/>
            <person name="Woyke T."/>
        </authorList>
    </citation>
    <scope>NUCLEOTIDE SEQUENCE</scope>
    <source>
        <strain evidence="2">XH-70</strain>
    </source>
</reference>
<dbReference type="InterPro" id="IPR053144">
    <property type="entry name" value="Acetyltransferase_Butenolide"/>
</dbReference>
<dbReference type="AlphaFoldDB" id="L0IID5"/>
<dbReference type="OrthoDB" id="87545at2157"/>
<protein>
    <submittedName>
        <fullName evidence="2">Acetyltransferase</fullName>
    </submittedName>
</protein>
<dbReference type="HOGENOM" id="CLU_086503_7_0_2"/>
<evidence type="ECO:0000313" key="2">
    <source>
        <dbReference type="EMBL" id="AGB17737.1"/>
    </source>
</evidence>